<organism evidence="1">
    <name type="scientific">hot springs metagenome</name>
    <dbReference type="NCBI Taxonomy" id="433727"/>
    <lineage>
        <taxon>unclassified sequences</taxon>
        <taxon>metagenomes</taxon>
        <taxon>ecological metagenomes</taxon>
    </lineage>
</organism>
<sequence>MRFFFDEKRFSESTGKLHIYCPYREKTGINIHVVIKDGYCYRSRQCMIVQCKFNSIQLDIEALLSLVW</sequence>
<dbReference type="EMBL" id="BLAB01000001">
    <property type="protein sequence ID" value="GER92890.1"/>
    <property type="molecule type" value="Genomic_DNA"/>
</dbReference>
<comment type="caution">
    <text evidence="1">The sequence shown here is derived from an EMBL/GenBank/DDBJ whole genome shotgun (WGS) entry which is preliminary data.</text>
</comment>
<protein>
    <submittedName>
        <fullName evidence="1">Uncharacterized protein</fullName>
    </submittedName>
</protein>
<accession>A0A5J4L237</accession>
<reference evidence="1" key="1">
    <citation type="submission" date="2019-10" db="EMBL/GenBank/DDBJ databases">
        <title>Metagenomic sequencing of thiosulfate-disproportionating enrichment culture.</title>
        <authorList>
            <person name="Umezawa K."/>
            <person name="Kojima H."/>
            <person name="Fukui M."/>
        </authorList>
    </citation>
    <scope>NUCLEOTIDE SEQUENCE</scope>
    <source>
        <strain evidence="1">45J</strain>
    </source>
</reference>
<gene>
    <name evidence="1" type="ORF">A45J_0621</name>
</gene>
<name>A0A5J4L237_9ZZZZ</name>
<evidence type="ECO:0000313" key="1">
    <source>
        <dbReference type="EMBL" id="GER92890.1"/>
    </source>
</evidence>
<dbReference type="AlphaFoldDB" id="A0A5J4L237"/>
<proteinExistence type="predicted"/>